<dbReference type="Proteomes" id="UP000065261">
    <property type="component" value="Chromosome I"/>
</dbReference>
<dbReference type="InterPro" id="IPR028350">
    <property type="entry name" value="DNAC/IstB-like"/>
</dbReference>
<dbReference type="AlphaFoldDB" id="A0A0U2MQK5"/>
<sequence>MDNFTASLPLMLKQLKLSTMLQQWNTLGKKAIEEQWSPQQYLSELCHVELATRDDKRLQRLLKDAKLPVGKHLSSFDFTLVDGVSKPLVADLINQPDWLKYGGNILLFGASGLGKTHIASSIGYGLIEQGHKVKFVAASTIVQQLQQAKRHLRLQDELVKLDKYSLLIVDDVGYVRKTEQETSVLFELIAHRYERHSMIITSNKSFEQWDELFEDSTMTVAAIDRLVHHATIIHCEGDSYRRKTALNKSK</sequence>
<keyword evidence="3" id="KW-0067">ATP-binding</keyword>
<dbReference type="OrthoDB" id="8150723at2"/>
<dbReference type="RefSeq" id="WP_058373762.1">
    <property type="nucleotide sequence ID" value="NZ_CP011034.1"/>
</dbReference>
<proteinExistence type="inferred from homology"/>
<dbReference type="Pfam" id="PF01695">
    <property type="entry name" value="IstB_IS21"/>
    <property type="match status" value="1"/>
</dbReference>
<dbReference type="GO" id="GO:0006260">
    <property type="term" value="P:DNA replication"/>
    <property type="evidence" value="ECO:0007669"/>
    <property type="project" value="TreeGrafter"/>
</dbReference>
<evidence type="ECO:0000256" key="2">
    <source>
        <dbReference type="ARBA" id="ARBA00022741"/>
    </source>
</evidence>
<evidence type="ECO:0000256" key="1">
    <source>
        <dbReference type="ARBA" id="ARBA00008059"/>
    </source>
</evidence>
<evidence type="ECO:0000256" key="3">
    <source>
        <dbReference type="ARBA" id="ARBA00022840"/>
    </source>
</evidence>
<dbReference type="InterPro" id="IPR020591">
    <property type="entry name" value="Chromosome_initiator_DnaA-like"/>
</dbReference>
<dbReference type="PANTHER" id="PTHR30050">
    <property type="entry name" value="CHROMOSOMAL REPLICATION INITIATOR PROTEIN DNAA"/>
    <property type="match status" value="1"/>
</dbReference>
<accession>A0A0U2MQK5</accession>
<dbReference type="PIRSF" id="PIRSF003073">
    <property type="entry name" value="DNAC_TnpB_IstB"/>
    <property type="match status" value="1"/>
</dbReference>
<gene>
    <name evidence="5" type="ORF">PTRA_a2449</name>
</gene>
<evidence type="ECO:0000313" key="6">
    <source>
        <dbReference type="Proteomes" id="UP000065261"/>
    </source>
</evidence>
<name>A0A0U2MQK5_9GAMM</name>
<dbReference type="NCBIfam" id="NF038214">
    <property type="entry name" value="IS21_help_AAA"/>
    <property type="match status" value="1"/>
</dbReference>
<dbReference type="InterPro" id="IPR003593">
    <property type="entry name" value="AAA+_ATPase"/>
</dbReference>
<dbReference type="PANTHER" id="PTHR30050:SF4">
    <property type="entry name" value="ATP-BINDING PROTEIN RV3427C IN INSERTION SEQUENCE-RELATED"/>
    <property type="match status" value="1"/>
</dbReference>
<comment type="similarity">
    <text evidence="1">Belongs to the IS21/IS1162 putative ATP-binding protein family.</text>
</comment>
<reference evidence="5 6" key="1">
    <citation type="submission" date="2015-03" db="EMBL/GenBank/DDBJ databases">
        <authorList>
            <person name="Murphy D."/>
        </authorList>
    </citation>
    <scope>NUCLEOTIDE SEQUENCE [LARGE SCALE GENOMIC DNA]</scope>
    <source>
        <strain evidence="5 6">KMM 520</strain>
    </source>
</reference>
<dbReference type="KEGG" id="ptn:PTRA_a2449"/>
<dbReference type="CDD" id="cd00009">
    <property type="entry name" value="AAA"/>
    <property type="match status" value="1"/>
</dbReference>
<keyword evidence="2" id="KW-0547">Nucleotide-binding</keyword>
<dbReference type="EMBL" id="CP011034">
    <property type="protein sequence ID" value="ALS33540.1"/>
    <property type="molecule type" value="Genomic_DNA"/>
</dbReference>
<dbReference type="GO" id="GO:0005524">
    <property type="term" value="F:ATP binding"/>
    <property type="evidence" value="ECO:0007669"/>
    <property type="project" value="UniProtKB-KW"/>
</dbReference>
<feature type="domain" description="AAA+ ATPase" evidence="4">
    <location>
        <begin position="101"/>
        <end position="234"/>
    </location>
</feature>
<dbReference type="Gene3D" id="3.40.50.300">
    <property type="entry name" value="P-loop containing nucleotide triphosphate hydrolases"/>
    <property type="match status" value="1"/>
</dbReference>
<dbReference type="InterPro" id="IPR047661">
    <property type="entry name" value="IstB"/>
</dbReference>
<dbReference type="PRINTS" id="PR00051">
    <property type="entry name" value="DNAA"/>
</dbReference>
<dbReference type="PATRIC" id="fig|1315283.4.peg.2132"/>
<organism evidence="5">
    <name type="scientific">Pseudoalteromonas translucida KMM 520</name>
    <dbReference type="NCBI Taxonomy" id="1315283"/>
    <lineage>
        <taxon>Bacteria</taxon>
        <taxon>Pseudomonadati</taxon>
        <taxon>Pseudomonadota</taxon>
        <taxon>Gammaproteobacteria</taxon>
        <taxon>Alteromonadales</taxon>
        <taxon>Pseudoalteromonadaceae</taxon>
        <taxon>Pseudoalteromonas</taxon>
    </lineage>
</organism>
<dbReference type="SMART" id="SM00382">
    <property type="entry name" value="AAA"/>
    <property type="match status" value="1"/>
</dbReference>
<dbReference type="InterPro" id="IPR027417">
    <property type="entry name" value="P-loop_NTPase"/>
</dbReference>
<dbReference type="InterPro" id="IPR002611">
    <property type="entry name" value="IstB_ATP-bd"/>
</dbReference>
<evidence type="ECO:0000313" key="5">
    <source>
        <dbReference type="EMBL" id="ALS33540.1"/>
    </source>
</evidence>
<evidence type="ECO:0000259" key="4">
    <source>
        <dbReference type="SMART" id="SM00382"/>
    </source>
</evidence>
<protein>
    <recommendedName>
        <fullName evidence="4">AAA+ ATPase domain-containing protein</fullName>
    </recommendedName>
</protein>
<dbReference type="SUPFAM" id="SSF52540">
    <property type="entry name" value="P-loop containing nucleoside triphosphate hydrolases"/>
    <property type="match status" value="1"/>
</dbReference>